<organism evidence="2 5">
    <name type="scientific">Clostridium tetani</name>
    <dbReference type="NCBI Taxonomy" id="1513"/>
    <lineage>
        <taxon>Bacteria</taxon>
        <taxon>Bacillati</taxon>
        <taxon>Bacillota</taxon>
        <taxon>Clostridia</taxon>
        <taxon>Eubacteriales</taxon>
        <taxon>Clostridiaceae</taxon>
        <taxon>Clostridium</taxon>
    </lineage>
</organism>
<dbReference type="RefSeq" id="WP_023439118.1">
    <property type="nucleotide sequence ID" value="NZ_CASHSW010000027.1"/>
</dbReference>
<dbReference type="InterPro" id="IPR010093">
    <property type="entry name" value="SinI_DNA-bd"/>
</dbReference>
<protein>
    <submittedName>
        <fullName evidence="2">DNA-binding protein</fullName>
    </submittedName>
</protein>
<proteinExistence type="predicted"/>
<dbReference type="EMBL" id="QMAU01000036">
    <property type="protein sequence ID" value="RXI55928.1"/>
    <property type="molecule type" value="Genomic_DNA"/>
</dbReference>
<dbReference type="Proteomes" id="UP000290273">
    <property type="component" value="Unassembled WGS sequence"/>
</dbReference>
<dbReference type="EMBL" id="QMAP01000005">
    <property type="protein sequence ID" value="RXI49114.1"/>
    <property type="molecule type" value="Genomic_DNA"/>
</dbReference>
<dbReference type="NCBIfam" id="TIGR01764">
    <property type="entry name" value="excise"/>
    <property type="match status" value="1"/>
</dbReference>
<keyword evidence="2" id="KW-0238">DNA-binding</keyword>
<reference evidence="4 5" key="1">
    <citation type="submission" date="2018-06" db="EMBL/GenBank/DDBJ databases">
        <title>Genome conservation of Clostridium tetani.</title>
        <authorList>
            <person name="Bruggemann H."/>
            <person name="Popoff M.R."/>
        </authorList>
    </citation>
    <scope>NUCLEOTIDE SEQUENCE [LARGE SCALE GENOMIC DNA]</scope>
    <source>
        <strain evidence="2 5">2017.061</strain>
        <strain evidence="3 4">63.05</strain>
    </source>
</reference>
<evidence type="ECO:0000313" key="2">
    <source>
        <dbReference type="EMBL" id="RXI49114.1"/>
    </source>
</evidence>
<dbReference type="Proteomes" id="UP000290921">
    <property type="component" value="Unassembled WGS sequence"/>
</dbReference>
<evidence type="ECO:0000313" key="5">
    <source>
        <dbReference type="Proteomes" id="UP000290921"/>
    </source>
</evidence>
<evidence type="ECO:0000313" key="3">
    <source>
        <dbReference type="EMBL" id="RXI55928.1"/>
    </source>
</evidence>
<gene>
    <name evidence="2" type="ORF">DP130_06810</name>
    <name evidence="3" type="ORF">DP131_07735</name>
</gene>
<dbReference type="Pfam" id="PF12728">
    <property type="entry name" value="HTH_17"/>
    <property type="match status" value="1"/>
</dbReference>
<sequence>MVNITEMVQEHKKNIAKKTLTVKELAKVLGLSENKARQLTHAKDFPVLVLGRTRLTIISKLDKWLEENIGEIF</sequence>
<dbReference type="AlphaFoldDB" id="A0A4Q0VCW3"/>
<comment type="caution">
    <text evidence="2">The sequence shown here is derived from an EMBL/GenBank/DDBJ whole genome shotgun (WGS) entry which is preliminary data.</text>
</comment>
<accession>A0A4Q0VCW3</accession>
<dbReference type="GO" id="GO:0003677">
    <property type="term" value="F:DNA binding"/>
    <property type="evidence" value="ECO:0007669"/>
    <property type="project" value="UniProtKB-KW"/>
</dbReference>
<feature type="domain" description="Helix-turn-helix" evidence="1">
    <location>
        <begin position="20"/>
        <end position="68"/>
    </location>
</feature>
<name>A0A4Q0VCW3_CLOTA</name>
<dbReference type="InterPro" id="IPR041657">
    <property type="entry name" value="HTH_17"/>
</dbReference>
<evidence type="ECO:0000259" key="1">
    <source>
        <dbReference type="Pfam" id="PF12728"/>
    </source>
</evidence>
<evidence type="ECO:0000313" key="4">
    <source>
        <dbReference type="Proteomes" id="UP000290273"/>
    </source>
</evidence>